<dbReference type="KEGG" id="dalk:DSCA_61300"/>
<evidence type="ECO:0000259" key="2">
    <source>
        <dbReference type="SMART" id="SM01321"/>
    </source>
</evidence>
<dbReference type="Gene3D" id="1.10.1750.10">
    <property type="match status" value="1"/>
</dbReference>
<accession>A0A5K7YU63</accession>
<dbReference type="InterPro" id="IPR010921">
    <property type="entry name" value="Trp_repressor/repl_initiator"/>
</dbReference>
<dbReference type="KEGG" id="dalk:DSCA_60980"/>
<evidence type="ECO:0000313" key="4">
    <source>
        <dbReference type="EMBL" id="BBO72175.1"/>
    </source>
</evidence>
<feature type="domain" description="Transposase IS200-like" evidence="2">
    <location>
        <begin position="9"/>
        <end position="123"/>
    </location>
</feature>
<protein>
    <submittedName>
        <fullName evidence="5">Transposase</fullName>
    </submittedName>
</protein>
<gene>
    <name evidence="3" type="ORF">DSCA_60980</name>
    <name evidence="4" type="ORF">DSCA_61050</name>
    <name evidence="5" type="ORF">DSCA_61180</name>
    <name evidence="6" type="ORF">DSCA_61300</name>
</gene>
<dbReference type="Pfam" id="PF01797">
    <property type="entry name" value="Y1_Tnp"/>
    <property type="match status" value="1"/>
</dbReference>
<dbReference type="GO" id="GO:0006313">
    <property type="term" value="P:DNA transposition"/>
    <property type="evidence" value="ECO:0007669"/>
    <property type="project" value="InterPro"/>
</dbReference>
<dbReference type="GO" id="GO:0005524">
    <property type="term" value="F:ATP binding"/>
    <property type="evidence" value="ECO:0007669"/>
    <property type="project" value="InterPro"/>
</dbReference>
<dbReference type="SUPFAM" id="SSF48295">
    <property type="entry name" value="TrpR-like"/>
    <property type="match status" value="1"/>
</dbReference>
<dbReference type="Gene3D" id="3.30.70.1290">
    <property type="entry name" value="Transposase IS200-like"/>
    <property type="match status" value="1"/>
</dbReference>
<dbReference type="OrthoDB" id="5470339at2"/>
<dbReference type="EMBL" id="AP021874">
    <property type="protein sequence ID" value="BBO72200.1"/>
    <property type="molecule type" value="Genomic_DNA"/>
</dbReference>
<dbReference type="RefSeq" id="WP_155319909.1">
    <property type="nucleotide sequence ID" value="NZ_AP021874.1"/>
</dbReference>
<dbReference type="GO" id="GO:0043565">
    <property type="term" value="F:sequence-specific DNA binding"/>
    <property type="evidence" value="ECO:0007669"/>
    <property type="project" value="InterPro"/>
</dbReference>
<sequence length="337" mass="38374">MPRQSRIDAPGALHHLIIRGIERKAIFKDDADRYGFIERIESIFSETDTPCFAWALMSNHVHLLTRTAQTPLATLMRRLLTGYAVAFNRRHHRHGHLFQNRYKSILCQEDAYLLELTRYIHLNPLRAGIVKDIDALNVYPFTGHSVIMGIQDAKWQNTEKILGMFAKYKKTARRKYREFVEGGIDAGRRPELVGGGLIRSVGGWKQAKILLKGQERVKGDERILGDTDFVQDVLNRCNENYMRKYRLAAQGVELDTLSKGVAAYFNLTCDRLYSPGRYPAVVQARSVLCFLAVRQLGLTATELARKIGLTQPAISISVKRGEGIVKERRFDISDFLP</sequence>
<dbReference type="EMBL" id="AP021874">
    <property type="protein sequence ID" value="BBO72168.1"/>
    <property type="molecule type" value="Genomic_DNA"/>
</dbReference>
<organism evidence="5 7">
    <name type="scientific">Desulfosarcina alkanivorans</name>
    <dbReference type="NCBI Taxonomy" id="571177"/>
    <lineage>
        <taxon>Bacteria</taxon>
        <taxon>Pseudomonadati</taxon>
        <taxon>Thermodesulfobacteriota</taxon>
        <taxon>Desulfobacteria</taxon>
        <taxon>Desulfobacterales</taxon>
        <taxon>Desulfosarcinaceae</taxon>
        <taxon>Desulfosarcina</taxon>
    </lineage>
</organism>
<name>A0A5K7YU63_9BACT</name>
<proteinExistence type="predicted"/>
<evidence type="ECO:0000313" key="6">
    <source>
        <dbReference type="EMBL" id="BBO72200.1"/>
    </source>
</evidence>
<keyword evidence="7" id="KW-1185">Reference proteome</keyword>
<dbReference type="GO" id="GO:0006275">
    <property type="term" value="P:regulation of DNA replication"/>
    <property type="evidence" value="ECO:0007669"/>
    <property type="project" value="InterPro"/>
</dbReference>
<dbReference type="GO" id="GO:0004803">
    <property type="term" value="F:transposase activity"/>
    <property type="evidence" value="ECO:0007669"/>
    <property type="project" value="InterPro"/>
</dbReference>
<evidence type="ECO:0000313" key="5">
    <source>
        <dbReference type="EMBL" id="BBO72188.1"/>
    </source>
</evidence>
<dbReference type="EMBL" id="AP021874">
    <property type="protein sequence ID" value="BBO72188.1"/>
    <property type="molecule type" value="Genomic_DNA"/>
</dbReference>
<evidence type="ECO:0000313" key="3">
    <source>
        <dbReference type="EMBL" id="BBO72168.1"/>
    </source>
</evidence>
<dbReference type="PANTHER" id="PTHR34322">
    <property type="entry name" value="TRANSPOSASE, Y1_TNP DOMAIN-CONTAINING"/>
    <property type="match status" value="1"/>
</dbReference>
<dbReference type="InterPro" id="IPR013159">
    <property type="entry name" value="DnaA_C"/>
</dbReference>
<dbReference type="Proteomes" id="UP000427906">
    <property type="component" value="Chromosome"/>
</dbReference>
<dbReference type="SUPFAM" id="SSF143422">
    <property type="entry name" value="Transposase IS200-like"/>
    <property type="match status" value="1"/>
</dbReference>
<dbReference type="PANTHER" id="PTHR34322:SF2">
    <property type="entry name" value="TRANSPOSASE IS200-LIKE DOMAIN-CONTAINING PROTEIN"/>
    <property type="match status" value="1"/>
</dbReference>
<dbReference type="SMART" id="SM00760">
    <property type="entry name" value="Bac_DnaA_C"/>
    <property type="match status" value="1"/>
</dbReference>
<evidence type="ECO:0000313" key="7">
    <source>
        <dbReference type="Proteomes" id="UP000427906"/>
    </source>
</evidence>
<dbReference type="InterPro" id="IPR002686">
    <property type="entry name" value="Transposase_17"/>
</dbReference>
<reference evidence="5 7" key="1">
    <citation type="submission" date="2019-11" db="EMBL/GenBank/DDBJ databases">
        <title>Comparative genomics of hydrocarbon-degrading Desulfosarcina strains.</title>
        <authorList>
            <person name="Watanabe M."/>
            <person name="Kojima H."/>
            <person name="Fukui M."/>
        </authorList>
    </citation>
    <scope>NUCLEOTIDE SEQUENCE [LARGE SCALE GENOMIC DNA]</scope>
    <source>
        <strain evidence="5 7">PL12</strain>
    </source>
</reference>
<feature type="domain" description="Chromosomal replication initiator DnaA C-terminal" evidence="1">
    <location>
        <begin position="253"/>
        <end position="321"/>
    </location>
</feature>
<evidence type="ECO:0000259" key="1">
    <source>
        <dbReference type="SMART" id="SM00760"/>
    </source>
</evidence>
<dbReference type="SMART" id="SM01321">
    <property type="entry name" value="Y1_Tnp"/>
    <property type="match status" value="1"/>
</dbReference>
<dbReference type="AlphaFoldDB" id="A0A5K7YU63"/>
<dbReference type="GO" id="GO:0006270">
    <property type="term" value="P:DNA replication initiation"/>
    <property type="evidence" value="ECO:0007669"/>
    <property type="project" value="InterPro"/>
</dbReference>
<dbReference type="KEGG" id="dalk:DSCA_61180"/>
<dbReference type="InterPro" id="IPR036515">
    <property type="entry name" value="Transposase_17_sf"/>
</dbReference>
<dbReference type="EMBL" id="AP021874">
    <property type="protein sequence ID" value="BBO72175.1"/>
    <property type="molecule type" value="Genomic_DNA"/>
</dbReference>
<dbReference type="KEGG" id="dalk:DSCA_61050"/>